<dbReference type="STRING" id="48727.SAMN05192555_1089"/>
<evidence type="ECO:0000313" key="2">
    <source>
        <dbReference type="Proteomes" id="UP000199107"/>
    </source>
</evidence>
<accession>A0A1G9P696</accession>
<reference evidence="2" key="1">
    <citation type="submission" date="2016-10" db="EMBL/GenBank/DDBJ databases">
        <authorList>
            <person name="Varghese N."/>
            <person name="Submissions S."/>
        </authorList>
    </citation>
    <scope>NUCLEOTIDE SEQUENCE [LARGE SCALE GENOMIC DNA]</scope>
    <source>
        <strain evidence="2">AAP</strain>
    </source>
</reference>
<dbReference type="Proteomes" id="UP000199107">
    <property type="component" value="Unassembled WGS sequence"/>
</dbReference>
<evidence type="ECO:0000313" key="1">
    <source>
        <dbReference type="EMBL" id="SDL94412.1"/>
    </source>
</evidence>
<proteinExistence type="predicted"/>
<protein>
    <recommendedName>
        <fullName evidence="3">Taurine catabolism dioxygenase TauD, TfdA family</fullName>
    </recommendedName>
</protein>
<organism evidence="1 2">
    <name type="scientific">Franzmannia pantelleriensis</name>
    <dbReference type="NCBI Taxonomy" id="48727"/>
    <lineage>
        <taxon>Bacteria</taxon>
        <taxon>Pseudomonadati</taxon>
        <taxon>Pseudomonadota</taxon>
        <taxon>Gammaproteobacteria</taxon>
        <taxon>Oceanospirillales</taxon>
        <taxon>Halomonadaceae</taxon>
        <taxon>Franzmannia</taxon>
    </lineage>
</organism>
<sequence length="334" mass="37745">MSQYISKESYKRMEAPLFNVSLHACKDFIKSLADNNINPTSLDIFKTSTIREEIDHLSYNIAEDIHADISSALQDDSCGIAALDIPEGVSNDPTHDALVGAIVAQAIVNKFMSPAIDRKNHTPFTLYNASKEGEKKLKKSGLRFYSPEEKLGFHTDGRIDSPNVYIPERLSIYNLLIAYKKPGDFYWLPFALWGEFESFAESIGWNVPYKFELTPIVYSGRGGELERPTLSAVEAPIFFKEGPKKSMFYNGELADLDNGIDNRSISMSLRESMQNNIFRYYVPQRARRVIIMNNSSGAHSRDIFNSPVAGTRYTRSFMRSISLEGMCVGRTYHP</sequence>
<dbReference type="AlphaFoldDB" id="A0A1G9P696"/>
<gene>
    <name evidence="1" type="ORF">SAMN05192555_1089</name>
</gene>
<keyword evidence="2" id="KW-1185">Reference proteome</keyword>
<name>A0A1G9P696_9GAMM</name>
<evidence type="ECO:0008006" key="3">
    <source>
        <dbReference type="Google" id="ProtNLM"/>
    </source>
</evidence>
<dbReference type="EMBL" id="FNGH01000008">
    <property type="protein sequence ID" value="SDL94412.1"/>
    <property type="molecule type" value="Genomic_DNA"/>
</dbReference>
<dbReference type="OrthoDB" id="8410536at2"/>
<dbReference type="RefSeq" id="WP_143025064.1">
    <property type="nucleotide sequence ID" value="NZ_FNGH01000008.1"/>
</dbReference>